<accession>A0ABV0JCV0</accession>
<dbReference type="EMBL" id="JAMPKM010000014">
    <property type="protein sequence ID" value="MEP0819469.1"/>
    <property type="molecule type" value="Genomic_DNA"/>
</dbReference>
<reference evidence="1 2" key="1">
    <citation type="submission" date="2022-04" db="EMBL/GenBank/DDBJ databases">
        <title>Positive selection, recombination, and allopatry shape intraspecific diversity of widespread and dominant cyanobacteria.</title>
        <authorList>
            <person name="Wei J."/>
            <person name="Shu W."/>
            <person name="Hu C."/>
        </authorList>
    </citation>
    <scope>NUCLEOTIDE SEQUENCE [LARGE SCALE GENOMIC DNA]</scope>
    <source>
        <strain evidence="1 2">GB2-A4</strain>
    </source>
</reference>
<proteinExistence type="predicted"/>
<name>A0ABV0JCV0_9CYAN</name>
<organism evidence="1 2">
    <name type="scientific">Trichocoleus desertorum GB2-A4</name>
    <dbReference type="NCBI Taxonomy" id="2933944"/>
    <lineage>
        <taxon>Bacteria</taxon>
        <taxon>Bacillati</taxon>
        <taxon>Cyanobacteriota</taxon>
        <taxon>Cyanophyceae</taxon>
        <taxon>Leptolyngbyales</taxon>
        <taxon>Trichocoleusaceae</taxon>
        <taxon>Trichocoleus</taxon>
    </lineage>
</organism>
<gene>
    <name evidence="1" type="ORF">NC998_20430</name>
</gene>
<protein>
    <recommendedName>
        <fullName evidence="3">Helix-turn-helix domain-containing protein</fullName>
    </recommendedName>
</protein>
<keyword evidence="2" id="KW-1185">Reference proteome</keyword>
<comment type="caution">
    <text evidence="1">The sequence shown here is derived from an EMBL/GenBank/DDBJ whole genome shotgun (WGS) entry which is preliminary data.</text>
</comment>
<evidence type="ECO:0008006" key="3">
    <source>
        <dbReference type="Google" id="ProtNLM"/>
    </source>
</evidence>
<dbReference type="RefSeq" id="WP_190440240.1">
    <property type="nucleotide sequence ID" value="NZ_JAMPKM010000014.1"/>
</dbReference>
<sequence length="105" mass="12455">MSRPRIQILPHLAHAELVRRQEECQDPKTKNYWLTIQLLSQPHIPMTVEQVAEILGFSTDWVRKLAGRYNRLGPVRFIDSHQRRDKVYKTTWQSSEHTLETLFST</sequence>
<evidence type="ECO:0000313" key="1">
    <source>
        <dbReference type="EMBL" id="MEP0819469.1"/>
    </source>
</evidence>
<evidence type="ECO:0000313" key="2">
    <source>
        <dbReference type="Proteomes" id="UP001464891"/>
    </source>
</evidence>
<dbReference type="Proteomes" id="UP001464891">
    <property type="component" value="Unassembled WGS sequence"/>
</dbReference>